<dbReference type="Proteomes" id="UP000813385">
    <property type="component" value="Unassembled WGS sequence"/>
</dbReference>
<dbReference type="AlphaFoldDB" id="A0A8K0X4T9"/>
<evidence type="ECO:0000313" key="2">
    <source>
        <dbReference type="Proteomes" id="UP000813385"/>
    </source>
</evidence>
<dbReference type="OrthoDB" id="3000060at2759"/>
<accession>A0A8K0X4T9</accession>
<comment type="caution">
    <text evidence="1">The sequence shown here is derived from an EMBL/GenBank/DDBJ whole genome shotgun (WGS) entry which is preliminary data.</text>
</comment>
<sequence length="213" mass="23652">MAGDRPLVHEGVLSDPLIDGDIITKKFEHDGPESNPCPVEAPSAIHSEALTPGMTKTPASRPSSAGFDAFNKQIDIFLSTPAPDEQTMKQRAAMVKVRLEAARLADAIVEVSRLKQPAGQACIMWDWQKWDSDAKKRIPNFRNRQVSIRDTLKTAGVVTKPLEAQRPPFGRFDQYLTASILEMDPSDEETFEKCQAVIEVFHKKLEVFGHGVL</sequence>
<protein>
    <submittedName>
        <fullName evidence="1">Uncharacterized protein</fullName>
    </submittedName>
</protein>
<gene>
    <name evidence="1" type="ORF">B0T11DRAFT_352804</name>
</gene>
<organism evidence="1 2">
    <name type="scientific">Plectosphaerella cucumerina</name>
    <dbReference type="NCBI Taxonomy" id="40658"/>
    <lineage>
        <taxon>Eukaryota</taxon>
        <taxon>Fungi</taxon>
        <taxon>Dikarya</taxon>
        <taxon>Ascomycota</taxon>
        <taxon>Pezizomycotina</taxon>
        <taxon>Sordariomycetes</taxon>
        <taxon>Hypocreomycetidae</taxon>
        <taxon>Glomerellales</taxon>
        <taxon>Plectosphaerellaceae</taxon>
        <taxon>Plectosphaerella</taxon>
    </lineage>
</organism>
<reference evidence="1" key="1">
    <citation type="journal article" date="2021" name="Nat. Commun.">
        <title>Genetic determinants of endophytism in the Arabidopsis root mycobiome.</title>
        <authorList>
            <person name="Mesny F."/>
            <person name="Miyauchi S."/>
            <person name="Thiergart T."/>
            <person name="Pickel B."/>
            <person name="Atanasova L."/>
            <person name="Karlsson M."/>
            <person name="Huettel B."/>
            <person name="Barry K.W."/>
            <person name="Haridas S."/>
            <person name="Chen C."/>
            <person name="Bauer D."/>
            <person name="Andreopoulos W."/>
            <person name="Pangilinan J."/>
            <person name="LaButti K."/>
            <person name="Riley R."/>
            <person name="Lipzen A."/>
            <person name="Clum A."/>
            <person name="Drula E."/>
            <person name="Henrissat B."/>
            <person name="Kohler A."/>
            <person name="Grigoriev I.V."/>
            <person name="Martin F.M."/>
            <person name="Hacquard S."/>
        </authorList>
    </citation>
    <scope>NUCLEOTIDE SEQUENCE</scope>
    <source>
        <strain evidence="1">MPI-CAGE-AT-0016</strain>
    </source>
</reference>
<proteinExistence type="predicted"/>
<dbReference type="EMBL" id="JAGPXD010000003">
    <property type="protein sequence ID" value="KAH7362788.1"/>
    <property type="molecule type" value="Genomic_DNA"/>
</dbReference>
<keyword evidence="2" id="KW-1185">Reference proteome</keyword>
<name>A0A8K0X4T9_9PEZI</name>
<evidence type="ECO:0000313" key="1">
    <source>
        <dbReference type="EMBL" id="KAH7362788.1"/>
    </source>
</evidence>